<dbReference type="Gene3D" id="3.40.50.80">
    <property type="entry name" value="Nucleotide-binding domain of ferredoxin-NADP reductase (FNR) module"/>
    <property type="match status" value="1"/>
</dbReference>
<gene>
    <name evidence="10" type="ORF">M441DRAFT_73023</name>
</gene>
<evidence type="ECO:0000256" key="6">
    <source>
        <dbReference type="ARBA" id="ARBA00023136"/>
    </source>
</evidence>
<feature type="transmembrane region" description="Helical" evidence="7">
    <location>
        <begin position="376"/>
        <end position="396"/>
    </location>
</feature>
<dbReference type="GO" id="GO:0005886">
    <property type="term" value="C:plasma membrane"/>
    <property type="evidence" value="ECO:0007669"/>
    <property type="project" value="TreeGrafter"/>
</dbReference>
<keyword evidence="2" id="KW-0813">Transport</keyword>
<protein>
    <recommendedName>
        <fullName evidence="9">Ferric oxidoreductase domain-containing protein</fullName>
    </recommendedName>
</protein>
<evidence type="ECO:0000256" key="4">
    <source>
        <dbReference type="ARBA" id="ARBA00022989"/>
    </source>
</evidence>
<evidence type="ECO:0000313" key="10">
    <source>
        <dbReference type="EMBL" id="PTB36958.1"/>
    </source>
</evidence>
<keyword evidence="6 7" id="KW-0472">Membrane</keyword>
<feature type="signal peptide" evidence="8">
    <location>
        <begin position="1"/>
        <end position="19"/>
    </location>
</feature>
<dbReference type="GO" id="GO:0006826">
    <property type="term" value="P:iron ion transport"/>
    <property type="evidence" value="ECO:0007669"/>
    <property type="project" value="TreeGrafter"/>
</dbReference>
<dbReference type="PANTHER" id="PTHR32361">
    <property type="entry name" value="FERRIC/CUPRIC REDUCTASE TRANSMEMBRANE COMPONENT"/>
    <property type="match status" value="1"/>
</dbReference>
<feature type="domain" description="Ferric oxidoreductase" evidence="9">
    <location>
        <begin position="275"/>
        <end position="391"/>
    </location>
</feature>
<evidence type="ECO:0000256" key="3">
    <source>
        <dbReference type="ARBA" id="ARBA00022692"/>
    </source>
</evidence>
<organism evidence="10 11">
    <name type="scientific">Trichoderma asperellum (strain ATCC 204424 / CBS 433.97 / NBRC 101777)</name>
    <dbReference type="NCBI Taxonomy" id="1042311"/>
    <lineage>
        <taxon>Eukaryota</taxon>
        <taxon>Fungi</taxon>
        <taxon>Dikarya</taxon>
        <taxon>Ascomycota</taxon>
        <taxon>Pezizomycotina</taxon>
        <taxon>Sordariomycetes</taxon>
        <taxon>Hypocreomycetidae</taxon>
        <taxon>Hypocreales</taxon>
        <taxon>Hypocreaceae</taxon>
        <taxon>Trichoderma</taxon>
    </lineage>
</organism>
<evidence type="ECO:0000256" key="2">
    <source>
        <dbReference type="ARBA" id="ARBA00022448"/>
    </source>
</evidence>
<evidence type="ECO:0000259" key="9">
    <source>
        <dbReference type="Pfam" id="PF01794"/>
    </source>
</evidence>
<dbReference type="Proteomes" id="UP000240493">
    <property type="component" value="Unassembled WGS sequence"/>
</dbReference>
<sequence>MKLSTAVLVAASASAPVAALQGFGQQSTGYFPYCATACNRALGSNYLSCSFDGYVPGGMMDSDSASATPACRAGNMPFLSSLAYCISTHCSYDMGVIETWWAAKSTGSGGVFEPPRWSYQEALMNVTAAPTHVLTAKDNLTSAMLANETNYRNQYGTLFMVDREEFLHEKYGLVLLMVGFGIPLLATWLSYLPFMNPLIHKLKPYAVWPSTIGSYQVRPLPYLGGTALTRGQALYVAVMAILTVVFMAVHYESYQPNLWYPGQSVELMAYVVWRTGCYSLALLPVVLLFAARNNTLLWLTNWSHETYILLHRWVARIFALLVIIHSILSIAYYVKDGNYGSSFSEAWWVWGSVGTVAVSAMLITATPWVRRYSYEFFLLSHIVLAVFVLAGTWYHLLYLYMNMSGYEQWLYVAFGVWGLDRLFRVLRVLKNGVQRARIIDIGGDIVRVDIESICWGFTPGKVVYAFFPTLQPLRPWENHPFSVLPTAMLERSNAVAPALDKDSRSSLGSGTRNDVEKNVISQQIPTKQIATAAEHQPTAGITFFIRKSRGFTKQLTAGTNILVLLDGPYPGNPTAPILQCDRVLLICGGIGITAILPWIDSHPNVKLAWSVREYASPLVDSVSKVLDRVIEKDVRIGHRLDIEELLAEDAQAGWKRIGVVVCGPDGMCDDTRALVTAAAKRGDAQFELEVHAYSW</sequence>
<evidence type="ECO:0000256" key="1">
    <source>
        <dbReference type="ARBA" id="ARBA00004141"/>
    </source>
</evidence>
<dbReference type="SUPFAM" id="SSF52343">
    <property type="entry name" value="Ferredoxin reductase-like, C-terminal NADP-linked domain"/>
    <property type="match status" value="1"/>
</dbReference>
<feature type="transmembrane region" description="Helical" evidence="7">
    <location>
        <begin position="313"/>
        <end position="334"/>
    </location>
</feature>
<dbReference type="SFLD" id="SFLDS00052">
    <property type="entry name" value="Ferric_Reductase_Domain"/>
    <property type="match status" value="1"/>
</dbReference>
<keyword evidence="4 7" id="KW-1133">Transmembrane helix</keyword>
<dbReference type="GO" id="GO:0006879">
    <property type="term" value="P:intracellular iron ion homeostasis"/>
    <property type="evidence" value="ECO:0007669"/>
    <property type="project" value="TreeGrafter"/>
</dbReference>
<dbReference type="InterPro" id="IPR051410">
    <property type="entry name" value="Ferric/Cupric_Reductase"/>
</dbReference>
<feature type="transmembrane region" description="Helical" evidence="7">
    <location>
        <begin position="171"/>
        <end position="194"/>
    </location>
</feature>
<dbReference type="AlphaFoldDB" id="A0A2T3YWL8"/>
<dbReference type="CDD" id="cd06186">
    <property type="entry name" value="NOX_Duox_like_FAD_NADP"/>
    <property type="match status" value="1"/>
</dbReference>
<keyword evidence="11" id="KW-1185">Reference proteome</keyword>
<evidence type="ECO:0000256" key="5">
    <source>
        <dbReference type="ARBA" id="ARBA00023065"/>
    </source>
</evidence>
<dbReference type="PANTHER" id="PTHR32361:SF9">
    <property type="entry name" value="FERRIC REDUCTASE TRANSMEMBRANE COMPONENT 3-RELATED"/>
    <property type="match status" value="1"/>
</dbReference>
<dbReference type="InterPro" id="IPR039261">
    <property type="entry name" value="FNR_nucleotide-bd"/>
</dbReference>
<evidence type="ECO:0000313" key="11">
    <source>
        <dbReference type="Proteomes" id="UP000240493"/>
    </source>
</evidence>
<proteinExistence type="predicted"/>
<keyword evidence="3 7" id="KW-0812">Transmembrane</keyword>
<dbReference type="EMBL" id="KZ679269">
    <property type="protein sequence ID" value="PTB36958.1"/>
    <property type="molecule type" value="Genomic_DNA"/>
</dbReference>
<comment type="subcellular location">
    <subcellularLocation>
        <location evidence="1">Membrane</location>
        <topology evidence="1">Multi-pass membrane protein</topology>
    </subcellularLocation>
</comment>
<evidence type="ECO:0000256" key="8">
    <source>
        <dbReference type="SAM" id="SignalP"/>
    </source>
</evidence>
<feature type="transmembrane region" description="Helical" evidence="7">
    <location>
        <begin position="346"/>
        <end position="369"/>
    </location>
</feature>
<feature type="chain" id="PRO_5015582086" description="Ferric oxidoreductase domain-containing protein" evidence="8">
    <location>
        <begin position="20"/>
        <end position="695"/>
    </location>
</feature>
<dbReference type="SFLD" id="SFLDG01168">
    <property type="entry name" value="Ferric_reductase_subgroup_(FRE"/>
    <property type="match status" value="1"/>
</dbReference>
<feature type="transmembrane region" description="Helical" evidence="7">
    <location>
        <begin position="233"/>
        <end position="251"/>
    </location>
</feature>
<accession>A0A2T3YWL8</accession>
<evidence type="ECO:0000256" key="7">
    <source>
        <dbReference type="SAM" id="Phobius"/>
    </source>
</evidence>
<keyword evidence="8" id="KW-0732">Signal</keyword>
<dbReference type="STRING" id="1042311.A0A2T3YWL8"/>
<dbReference type="GO" id="GO:0000293">
    <property type="term" value="F:ferric-chelate reductase activity"/>
    <property type="evidence" value="ECO:0007669"/>
    <property type="project" value="TreeGrafter"/>
</dbReference>
<feature type="transmembrane region" description="Helical" evidence="7">
    <location>
        <begin position="271"/>
        <end position="292"/>
    </location>
</feature>
<reference evidence="10 11" key="1">
    <citation type="submission" date="2016-07" db="EMBL/GenBank/DDBJ databases">
        <title>Multiple horizontal gene transfer events from other fungi enriched the ability of initially mycotrophic Trichoderma (Ascomycota) to feed on dead plant biomass.</title>
        <authorList>
            <consortium name="DOE Joint Genome Institute"/>
            <person name="Aerts A."/>
            <person name="Atanasova L."/>
            <person name="Chenthamara K."/>
            <person name="Zhang J."/>
            <person name="Grujic M."/>
            <person name="Henrissat B."/>
            <person name="Kuo A."/>
            <person name="Salamov A."/>
            <person name="Lipzen A."/>
            <person name="Labutti K."/>
            <person name="Barry K."/>
            <person name="Miao Y."/>
            <person name="Rahimi M.J."/>
            <person name="Shen Q."/>
            <person name="Grigoriev I.V."/>
            <person name="Kubicek C.P."/>
            <person name="Druzhinina I.S."/>
        </authorList>
    </citation>
    <scope>NUCLEOTIDE SEQUENCE [LARGE SCALE GENOMIC DNA]</scope>
    <source>
        <strain evidence="10 11">CBS 433.97</strain>
    </source>
</reference>
<dbReference type="InterPro" id="IPR013130">
    <property type="entry name" value="Fe3_Rdtase_TM_dom"/>
</dbReference>
<name>A0A2T3YWL8_TRIA4</name>
<keyword evidence="5" id="KW-0406">Ion transport</keyword>
<dbReference type="GO" id="GO:0015677">
    <property type="term" value="P:copper ion import"/>
    <property type="evidence" value="ECO:0007669"/>
    <property type="project" value="TreeGrafter"/>
</dbReference>
<dbReference type="Pfam" id="PF01794">
    <property type="entry name" value="Ferric_reduct"/>
    <property type="match status" value="1"/>
</dbReference>
<dbReference type="OrthoDB" id="167398at2759"/>